<dbReference type="GO" id="GO:0004222">
    <property type="term" value="F:metalloendopeptidase activity"/>
    <property type="evidence" value="ECO:0007669"/>
    <property type="project" value="TreeGrafter"/>
</dbReference>
<dbReference type="PANTHER" id="PTHR21666">
    <property type="entry name" value="PEPTIDASE-RELATED"/>
    <property type="match status" value="1"/>
</dbReference>
<evidence type="ECO:0000313" key="3">
    <source>
        <dbReference type="EMBL" id="NEZ56732.1"/>
    </source>
</evidence>
<protein>
    <submittedName>
        <fullName evidence="3">M23 family peptidase</fullName>
    </submittedName>
</protein>
<reference evidence="3 4" key="1">
    <citation type="journal article" date="2020" name="Microb. Ecol.">
        <title>Ecogenomics of the Marine Benthic Filamentous Cyanobacterium Adonisia.</title>
        <authorList>
            <person name="Walter J.M."/>
            <person name="Coutinho F.H."/>
            <person name="Leomil L."/>
            <person name="Hargreaves P.I."/>
            <person name="Campeao M.E."/>
            <person name="Vieira V.V."/>
            <person name="Silva B.S."/>
            <person name="Fistarol G.O."/>
            <person name="Salomon P.S."/>
            <person name="Sawabe T."/>
            <person name="Mino S."/>
            <person name="Hosokawa M."/>
            <person name="Miyashita H."/>
            <person name="Maruyama F."/>
            <person name="van Verk M.C."/>
            <person name="Dutilh B.E."/>
            <person name="Thompson C.C."/>
            <person name="Thompson F.L."/>
        </authorList>
    </citation>
    <scope>NUCLEOTIDE SEQUENCE [LARGE SCALE GENOMIC DNA]</scope>
    <source>
        <strain evidence="3 4">CCMR0081</strain>
    </source>
</reference>
<dbReference type="InterPro" id="IPR011055">
    <property type="entry name" value="Dup_hybrid_motif"/>
</dbReference>
<dbReference type="InterPro" id="IPR050570">
    <property type="entry name" value="Cell_wall_metabolism_enzyme"/>
</dbReference>
<sequence length="315" mass="33480">MLVLCSGKFLYQSLRNGDLLLFVILGAPRMHVFQRFYKFFLFLSGFSLLSLGWLKPLQASACPDAALSQMTNHRVTAGETLEGVAAQYGLRPATLAAINPQLPAQGALPTGGVVEVPPFNGVPVQVGAGQTWQSLAERHGTRADLLFEVNGCPDTLPSRVFIPAGNRGGTMAAETTPSAVALGYPLPVPAKLVLSYGWQPHPRRDELVFNSGIAFSATPGTVVTSAADGTVAFVGEHNGALIVVVNHSNGLQTRYGNLADVEFTVGDAVTQGTGLGTVAGESQDSFMYFEVRTNSSEGWIARDPGQYLSELELQQ</sequence>
<feature type="domain" description="LysM" evidence="1">
    <location>
        <begin position="125"/>
        <end position="151"/>
    </location>
</feature>
<dbReference type="CDD" id="cd00118">
    <property type="entry name" value="LysM"/>
    <property type="match status" value="1"/>
</dbReference>
<feature type="domain" description="M23ase beta-sheet core" evidence="2">
    <location>
        <begin position="209"/>
        <end position="295"/>
    </location>
</feature>
<dbReference type="AlphaFoldDB" id="A0A6M0RLP3"/>
<dbReference type="SUPFAM" id="SSF51261">
    <property type="entry name" value="Duplicated hybrid motif"/>
    <property type="match status" value="1"/>
</dbReference>
<accession>A0A6M0RLP3</accession>
<evidence type="ECO:0000313" key="4">
    <source>
        <dbReference type="Proteomes" id="UP000481033"/>
    </source>
</evidence>
<dbReference type="Proteomes" id="UP000481033">
    <property type="component" value="Unassembled WGS sequence"/>
</dbReference>
<dbReference type="InterPro" id="IPR016047">
    <property type="entry name" value="M23ase_b-sheet_dom"/>
</dbReference>
<dbReference type="PANTHER" id="PTHR21666:SF290">
    <property type="entry name" value="PEPTIDASE M23 DOMAIN PROTEIN"/>
    <property type="match status" value="1"/>
</dbReference>
<keyword evidence="4" id="KW-1185">Reference proteome</keyword>
<name>A0A6M0RLP3_9CYAN</name>
<dbReference type="CDD" id="cd12797">
    <property type="entry name" value="M23_peptidase"/>
    <property type="match status" value="1"/>
</dbReference>
<dbReference type="InterPro" id="IPR018392">
    <property type="entry name" value="LysM"/>
</dbReference>
<dbReference type="Gene3D" id="3.10.350.10">
    <property type="entry name" value="LysM domain"/>
    <property type="match status" value="1"/>
</dbReference>
<dbReference type="Pfam" id="PF01551">
    <property type="entry name" value="Peptidase_M23"/>
    <property type="match status" value="1"/>
</dbReference>
<organism evidence="3 4">
    <name type="scientific">Adonisia turfae CCMR0081</name>
    <dbReference type="NCBI Taxonomy" id="2292702"/>
    <lineage>
        <taxon>Bacteria</taxon>
        <taxon>Bacillati</taxon>
        <taxon>Cyanobacteriota</taxon>
        <taxon>Adonisia</taxon>
        <taxon>Adonisia turfae</taxon>
    </lineage>
</organism>
<dbReference type="InterPro" id="IPR036779">
    <property type="entry name" value="LysM_dom_sf"/>
</dbReference>
<proteinExistence type="predicted"/>
<gene>
    <name evidence="3" type="ORF">DXZ20_13800</name>
</gene>
<feature type="domain" description="LysM" evidence="1">
    <location>
        <begin position="73"/>
        <end position="114"/>
    </location>
</feature>
<evidence type="ECO:0000259" key="2">
    <source>
        <dbReference type="Pfam" id="PF01551"/>
    </source>
</evidence>
<comment type="caution">
    <text evidence="3">The sequence shown here is derived from an EMBL/GenBank/DDBJ whole genome shotgun (WGS) entry which is preliminary data.</text>
</comment>
<dbReference type="Pfam" id="PF01476">
    <property type="entry name" value="LysM"/>
    <property type="match status" value="2"/>
</dbReference>
<evidence type="ECO:0000259" key="1">
    <source>
        <dbReference type="Pfam" id="PF01476"/>
    </source>
</evidence>
<dbReference type="EMBL" id="QXHD01000004">
    <property type="protein sequence ID" value="NEZ56732.1"/>
    <property type="molecule type" value="Genomic_DNA"/>
</dbReference>
<dbReference type="Gene3D" id="2.70.70.10">
    <property type="entry name" value="Glucose Permease (Domain IIA)"/>
    <property type="match status" value="1"/>
</dbReference>